<keyword evidence="1" id="KW-0812">Transmembrane</keyword>
<feature type="transmembrane region" description="Helical" evidence="1">
    <location>
        <begin position="157"/>
        <end position="179"/>
    </location>
</feature>
<gene>
    <name evidence="2" type="ORF">ACFVZC_20985</name>
</gene>
<keyword evidence="3" id="KW-1185">Reference proteome</keyword>
<evidence type="ECO:0000313" key="2">
    <source>
        <dbReference type="EMBL" id="MFF1275850.1"/>
    </source>
</evidence>
<organism evidence="2 3">
    <name type="scientific">Streptomyces marokkonensis</name>
    <dbReference type="NCBI Taxonomy" id="324855"/>
    <lineage>
        <taxon>Bacteria</taxon>
        <taxon>Bacillati</taxon>
        <taxon>Actinomycetota</taxon>
        <taxon>Actinomycetes</taxon>
        <taxon>Kitasatosporales</taxon>
        <taxon>Streptomycetaceae</taxon>
        <taxon>Streptomyces</taxon>
    </lineage>
</organism>
<reference evidence="2 3" key="1">
    <citation type="submission" date="2024-09" db="EMBL/GenBank/DDBJ databases">
        <title>The Natural Products Discovery Center: Release of the First 8490 Sequenced Strains for Exploring Actinobacteria Biosynthetic Diversity.</title>
        <authorList>
            <person name="Kalkreuter E."/>
            <person name="Kautsar S.A."/>
            <person name="Yang D."/>
            <person name="Bader C.D."/>
            <person name="Teijaro C.N."/>
            <person name="Fluegel L."/>
            <person name="Davis C.M."/>
            <person name="Simpson J.R."/>
            <person name="Lauterbach L."/>
            <person name="Steele A.D."/>
            <person name="Gui C."/>
            <person name="Meng S."/>
            <person name="Li G."/>
            <person name="Viehrig K."/>
            <person name="Ye F."/>
            <person name="Su P."/>
            <person name="Kiefer A.F."/>
            <person name="Nichols A."/>
            <person name="Cepeda A.J."/>
            <person name="Yan W."/>
            <person name="Fan B."/>
            <person name="Jiang Y."/>
            <person name="Adhikari A."/>
            <person name="Zheng C.-J."/>
            <person name="Schuster L."/>
            <person name="Cowan T.M."/>
            <person name="Smanski M.J."/>
            <person name="Chevrette M.G."/>
            <person name="De Carvalho L.P.S."/>
            <person name="Shen B."/>
        </authorList>
    </citation>
    <scope>NUCLEOTIDE SEQUENCE [LARGE SCALE GENOMIC DNA]</scope>
    <source>
        <strain evidence="2 3">NPDC058328</strain>
    </source>
</reference>
<evidence type="ECO:0008006" key="4">
    <source>
        <dbReference type="Google" id="ProtNLM"/>
    </source>
</evidence>
<comment type="caution">
    <text evidence="2">The sequence shown here is derived from an EMBL/GenBank/DDBJ whole genome shotgun (WGS) entry which is preliminary data.</text>
</comment>
<keyword evidence="1" id="KW-1133">Transmembrane helix</keyword>
<dbReference type="RefSeq" id="WP_388236760.1">
    <property type="nucleotide sequence ID" value="NZ_JBHVZQ010000018.1"/>
</dbReference>
<evidence type="ECO:0000313" key="3">
    <source>
        <dbReference type="Proteomes" id="UP001601627"/>
    </source>
</evidence>
<feature type="transmembrane region" description="Helical" evidence="1">
    <location>
        <begin position="185"/>
        <end position="209"/>
    </location>
</feature>
<evidence type="ECO:0000256" key="1">
    <source>
        <dbReference type="SAM" id="Phobius"/>
    </source>
</evidence>
<feature type="transmembrane region" description="Helical" evidence="1">
    <location>
        <begin position="126"/>
        <end position="145"/>
    </location>
</feature>
<protein>
    <recommendedName>
        <fullName evidence="4">DUF998 domain-containing protein</fullName>
    </recommendedName>
</protein>
<feature type="transmembrane region" description="Helical" evidence="1">
    <location>
        <begin position="88"/>
        <end position="106"/>
    </location>
</feature>
<dbReference type="EMBL" id="JBHVZQ010000018">
    <property type="protein sequence ID" value="MFF1275850.1"/>
    <property type="molecule type" value="Genomic_DNA"/>
</dbReference>
<sequence length="223" mass="23412">MTIMGARWAWRVGTGFWCLLAVAAGVAVWTTEPGGNSIHGLDIYYARDNVTSALHPVAYMYVTHFAGLVELTLPLAVTAGVRGPRARFVAGSVAVLVAAVLVLLAVKTLADISPYADSSRASHDRLAAAGLIALAVATLCAAVVLMCRGFAFYDRFVVVFLAGMGILHLVSMYLLAAVLDPRMSLTLWAWVPGLCDLLAAGCTAVLVAGTATARRDAARPLPV</sequence>
<proteinExistence type="predicted"/>
<name>A0ABW6Q9Z2_9ACTN</name>
<feature type="transmembrane region" description="Helical" evidence="1">
    <location>
        <begin position="58"/>
        <end position="81"/>
    </location>
</feature>
<accession>A0ABW6Q9Z2</accession>
<dbReference type="Proteomes" id="UP001601627">
    <property type="component" value="Unassembled WGS sequence"/>
</dbReference>
<keyword evidence="1" id="KW-0472">Membrane</keyword>